<dbReference type="InterPro" id="IPR036691">
    <property type="entry name" value="Endo/exonu/phosph_ase_sf"/>
</dbReference>
<comment type="caution">
    <text evidence="2">The sequence shown here is derived from an EMBL/GenBank/DDBJ whole genome shotgun (WGS) entry which is preliminary data.</text>
</comment>
<dbReference type="Gene3D" id="3.60.10.10">
    <property type="entry name" value="Endonuclease/exonuclease/phosphatase"/>
    <property type="match status" value="1"/>
</dbReference>
<dbReference type="Proteomes" id="UP001148838">
    <property type="component" value="Unassembled WGS sequence"/>
</dbReference>
<dbReference type="EMBL" id="JAJSOF020000004">
    <property type="protein sequence ID" value="KAJ4448604.1"/>
    <property type="molecule type" value="Genomic_DNA"/>
</dbReference>
<sequence length="491" mass="57470">MFRHFSYTHDIEIALIQEVVDEDIIQINGYNTYSNIGINKRGTAIMVKEGIEMTNIEKLPCGRAILGEYQGTRFLSIYAPSGTHKRKLREEFFTIDITYLLSKLQNKYIMGGDFNCVLDSLECTGSTPKSPALNYIINNFHMTNVWRVTHKTAGFTYHTTKSASRIDRIYVSTDLKNSISSSEIVPAPFTDHNALIVLIKIPISFITRGRTLWKLNSQLLRDITIKEDFTIEWQKWIRKQAQYVTETNWWDGYVKKQISTFFKYRGLERKRNENTTLNFLFQCIRDLQSPDFQYAPMQAKLSYIKGQIRTIYRRRMERTTVTSKIISAEEEDIMNIFHLVKERKRCNSHFVTKIEDEKTEYSKQKDIITIFHRYFTDMFDDKSAHVSQTFNPNPIRYVTPEQNKQLNAPITKEEVQITVFQGKANKSPGTDGITNEFYQLYWDILGNEFTHVLNEIVQKGELCPSQRQGIMVLIKRFHIPKQLNTIGRLPY</sequence>
<keyword evidence="3" id="KW-1185">Reference proteome</keyword>
<protein>
    <recommendedName>
        <fullName evidence="1">Endonuclease/exonuclease/phosphatase domain-containing protein</fullName>
    </recommendedName>
</protein>
<proteinExistence type="predicted"/>
<accession>A0ABQ8TPV1</accession>
<name>A0ABQ8TPV1_PERAM</name>
<dbReference type="SUPFAM" id="SSF56219">
    <property type="entry name" value="DNase I-like"/>
    <property type="match status" value="1"/>
</dbReference>
<reference evidence="2 3" key="1">
    <citation type="journal article" date="2022" name="Allergy">
        <title>Genome assembly and annotation of Periplaneta americana reveal a comprehensive cockroach allergen profile.</title>
        <authorList>
            <person name="Wang L."/>
            <person name="Xiong Q."/>
            <person name="Saelim N."/>
            <person name="Wang L."/>
            <person name="Nong W."/>
            <person name="Wan A.T."/>
            <person name="Shi M."/>
            <person name="Liu X."/>
            <person name="Cao Q."/>
            <person name="Hui J.H.L."/>
            <person name="Sookrung N."/>
            <person name="Leung T.F."/>
            <person name="Tungtrongchitr A."/>
            <person name="Tsui S.K.W."/>
        </authorList>
    </citation>
    <scope>NUCLEOTIDE SEQUENCE [LARGE SCALE GENOMIC DNA]</scope>
    <source>
        <strain evidence="2">PWHHKU_190912</strain>
    </source>
</reference>
<gene>
    <name evidence="2" type="ORF">ANN_28372</name>
</gene>
<dbReference type="InterPro" id="IPR005135">
    <property type="entry name" value="Endo/exonuclease/phosphatase"/>
</dbReference>
<organism evidence="2 3">
    <name type="scientific">Periplaneta americana</name>
    <name type="common">American cockroach</name>
    <name type="synonym">Blatta americana</name>
    <dbReference type="NCBI Taxonomy" id="6978"/>
    <lineage>
        <taxon>Eukaryota</taxon>
        <taxon>Metazoa</taxon>
        <taxon>Ecdysozoa</taxon>
        <taxon>Arthropoda</taxon>
        <taxon>Hexapoda</taxon>
        <taxon>Insecta</taxon>
        <taxon>Pterygota</taxon>
        <taxon>Neoptera</taxon>
        <taxon>Polyneoptera</taxon>
        <taxon>Dictyoptera</taxon>
        <taxon>Blattodea</taxon>
        <taxon>Blattoidea</taxon>
        <taxon>Blattidae</taxon>
        <taxon>Blattinae</taxon>
        <taxon>Periplaneta</taxon>
    </lineage>
</organism>
<dbReference type="PANTHER" id="PTHR19446">
    <property type="entry name" value="REVERSE TRANSCRIPTASES"/>
    <property type="match status" value="1"/>
</dbReference>
<dbReference type="Pfam" id="PF03372">
    <property type="entry name" value="Exo_endo_phos"/>
    <property type="match status" value="1"/>
</dbReference>
<evidence type="ECO:0000259" key="1">
    <source>
        <dbReference type="Pfam" id="PF03372"/>
    </source>
</evidence>
<evidence type="ECO:0000313" key="2">
    <source>
        <dbReference type="EMBL" id="KAJ4448604.1"/>
    </source>
</evidence>
<evidence type="ECO:0000313" key="3">
    <source>
        <dbReference type="Proteomes" id="UP001148838"/>
    </source>
</evidence>
<feature type="domain" description="Endonuclease/exonuclease/phosphatase" evidence="1">
    <location>
        <begin position="9"/>
        <end position="192"/>
    </location>
</feature>